<dbReference type="InterPro" id="IPR012337">
    <property type="entry name" value="RNaseH-like_sf"/>
</dbReference>
<evidence type="ECO:0000313" key="3">
    <source>
        <dbReference type="Proteomes" id="UP001595705"/>
    </source>
</evidence>
<evidence type="ECO:0000313" key="2">
    <source>
        <dbReference type="EMBL" id="MFC3716504.1"/>
    </source>
</evidence>
<dbReference type="Proteomes" id="UP001595705">
    <property type="component" value="Unassembled WGS sequence"/>
</dbReference>
<dbReference type="Pfam" id="PF13683">
    <property type="entry name" value="rve_3"/>
    <property type="match status" value="1"/>
</dbReference>
<dbReference type="SUPFAM" id="SSF53098">
    <property type="entry name" value="Ribonuclease H-like"/>
    <property type="match status" value="1"/>
</dbReference>
<accession>A0ABV7XNU6</accession>
<dbReference type="PANTHER" id="PTHR47515:SF2">
    <property type="entry name" value="INTEGRASE CORE DOMAIN PROTEIN"/>
    <property type="match status" value="1"/>
</dbReference>
<keyword evidence="3" id="KW-1185">Reference proteome</keyword>
<dbReference type="PANTHER" id="PTHR47515">
    <property type="entry name" value="LOW CALCIUM RESPONSE LOCUS PROTEIN T"/>
    <property type="match status" value="1"/>
</dbReference>
<protein>
    <submittedName>
        <fullName evidence="2">Integrase core domain-containing protein</fullName>
    </submittedName>
</protein>
<gene>
    <name evidence="2" type="ORF">ACFONC_10095</name>
</gene>
<evidence type="ECO:0000259" key="1">
    <source>
        <dbReference type="PROSITE" id="PS50994"/>
    </source>
</evidence>
<dbReference type="InterPro" id="IPR001584">
    <property type="entry name" value="Integrase_cat-core"/>
</dbReference>
<proteinExistence type="predicted"/>
<feature type="domain" description="Integrase catalytic" evidence="1">
    <location>
        <begin position="199"/>
        <end position="360"/>
    </location>
</feature>
<dbReference type="Gene3D" id="3.30.420.10">
    <property type="entry name" value="Ribonuclease H-like superfamily/Ribonuclease H"/>
    <property type="match status" value="1"/>
</dbReference>
<dbReference type="RefSeq" id="WP_386743711.1">
    <property type="nucleotide sequence ID" value="NZ_JBHRYA010000007.1"/>
</dbReference>
<dbReference type="InterPro" id="IPR036397">
    <property type="entry name" value="RNaseH_sf"/>
</dbReference>
<sequence>MAARSKLTYRQIADMLLDLECGTTGSAAAASYGISPAAVSLWKPYIGLDEKWLAYVKRLEHETTILRRRMKYAEGQIRIAGSIIKQLEPNPRRRSLFATAARAGYGICHARANQIVGIGPTAGAIRAQRQADARLVEVMRAYLKENPHQGFDKMFRVLLRDKGCTRWHAHKLYQQQRMQQKFRKTRIKVPVRMATRTTIIGVPNRTWSIDFLVDALTTGRRFWVFNVVDIFNRECLCSVALFRSSTVAVVAALEALRASGRAPANLRSDNGAEFKGLKYLEWTRRHHVKRRYGRPGHPIDNIFVERLHKTQREEVFNVYRFKSLVEVQRQLDAWRIRYNLVRPHQALAGMSPVQFARMADLGLA</sequence>
<dbReference type="EMBL" id="JBHRYA010000007">
    <property type="protein sequence ID" value="MFC3716504.1"/>
    <property type="molecule type" value="Genomic_DNA"/>
</dbReference>
<comment type="caution">
    <text evidence="2">The sequence shown here is derived from an EMBL/GenBank/DDBJ whole genome shotgun (WGS) entry which is preliminary data.</text>
</comment>
<dbReference type="PROSITE" id="PS50994">
    <property type="entry name" value="INTEGRASE"/>
    <property type="match status" value="1"/>
</dbReference>
<reference evidence="3" key="1">
    <citation type="journal article" date="2019" name="Int. J. Syst. Evol. Microbiol.">
        <title>The Global Catalogue of Microorganisms (GCM) 10K type strain sequencing project: providing services to taxonomists for standard genome sequencing and annotation.</title>
        <authorList>
            <consortium name="The Broad Institute Genomics Platform"/>
            <consortium name="The Broad Institute Genome Sequencing Center for Infectious Disease"/>
            <person name="Wu L."/>
            <person name="Ma J."/>
        </authorList>
    </citation>
    <scope>NUCLEOTIDE SEQUENCE [LARGE SCALE GENOMIC DNA]</scope>
    <source>
        <strain evidence="3">KCTC 42441</strain>
    </source>
</reference>
<organism evidence="2 3">
    <name type="scientific">Luteimonas soli</name>
    <dbReference type="NCBI Taxonomy" id="1648966"/>
    <lineage>
        <taxon>Bacteria</taxon>
        <taxon>Pseudomonadati</taxon>
        <taxon>Pseudomonadota</taxon>
        <taxon>Gammaproteobacteria</taxon>
        <taxon>Lysobacterales</taxon>
        <taxon>Lysobacteraceae</taxon>
        <taxon>Luteimonas</taxon>
    </lineage>
</organism>
<name>A0ABV7XNU6_9GAMM</name>